<keyword evidence="6" id="KW-0675">Receptor</keyword>
<comment type="caution">
    <text evidence="6">The sequence shown here is derived from an EMBL/GenBank/DDBJ whole genome shotgun (WGS) entry which is preliminary data.</text>
</comment>
<comment type="subcellular location">
    <subcellularLocation>
        <location evidence="2">Cytoplasm</location>
    </subcellularLocation>
    <subcellularLocation>
        <location evidence="1">Nucleus</location>
    </subcellularLocation>
</comment>
<keyword evidence="6" id="KW-0808">Transferase</keyword>
<evidence type="ECO:0000256" key="4">
    <source>
        <dbReference type="ARBA" id="ARBA00022490"/>
    </source>
</evidence>
<evidence type="ECO:0000256" key="2">
    <source>
        <dbReference type="ARBA" id="ARBA00004496"/>
    </source>
</evidence>
<evidence type="ECO:0000313" key="6">
    <source>
        <dbReference type="EMBL" id="CAI8021576.1"/>
    </source>
</evidence>
<dbReference type="InterPro" id="IPR030312">
    <property type="entry name" value="IRAK1BP1"/>
</dbReference>
<dbReference type="EMBL" id="CASHTH010001905">
    <property type="protein sequence ID" value="CAI8021576.1"/>
    <property type="molecule type" value="Genomic_DNA"/>
</dbReference>
<evidence type="ECO:0000256" key="1">
    <source>
        <dbReference type="ARBA" id="ARBA00004123"/>
    </source>
</evidence>
<keyword evidence="4" id="KW-0963">Cytoplasm</keyword>
<reference evidence="6" key="1">
    <citation type="submission" date="2023-03" db="EMBL/GenBank/DDBJ databases">
        <authorList>
            <person name="Steffen K."/>
            <person name="Cardenas P."/>
        </authorList>
    </citation>
    <scope>NUCLEOTIDE SEQUENCE</scope>
</reference>
<dbReference type="Gene3D" id="3.30.70.2970">
    <property type="entry name" value="Protein of unknown function (DUF541), domain 2"/>
    <property type="match status" value="1"/>
</dbReference>
<protein>
    <submittedName>
        <fullName evidence="6">Interleukin-1 receptor-associated kinase 1-binding protein 1 homolog</fullName>
    </submittedName>
</protein>
<dbReference type="GO" id="GO:0005634">
    <property type="term" value="C:nucleus"/>
    <property type="evidence" value="ECO:0007669"/>
    <property type="project" value="UniProtKB-SubCell"/>
</dbReference>
<dbReference type="AlphaFoldDB" id="A0AA35S453"/>
<evidence type="ECO:0000256" key="3">
    <source>
        <dbReference type="ARBA" id="ARBA00005509"/>
    </source>
</evidence>
<keyword evidence="5" id="KW-0539">Nucleus</keyword>
<evidence type="ECO:0000313" key="7">
    <source>
        <dbReference type="Proteomes" id="UP001174909"/>
    </source>
</evidence>
<dbReference type="GO" id="GO:0016301">
    <property type="term" value="F:kinase activity"/>
    <property type="evidence" value="ECO:0007669"/>
    <property type="project" value="UniProtKB-KW"/>
</dbReference>
<sequence length="147" mass="16104">MEGCRSNGNLCKNGIPSRGGPAVVRRTITVHASSELACKPDLFSLSVSISNTKEDAEAAQTSVKRRSEYVLQVLRNNGIKEKNVEKSTDVSRVCEEEVRVRTDLVAQTESLQACETARNVLVTKMDSTVHCSAVKPLHSPAHRAEKR</sequence>
<comment type="similarity">
    <text evidence="3">Belongs to the IRAK1BP1 family.</text>
</comment>
<dbReference type="GO" id="GO:0005737">
    <property type="term" value="C:cytoplasm"/>
    <property type="evidence" value="ECO:0007669"/>
    <property type="project" value="UniProtKB-SubCell"/>
</dbReference>
<dbReference type="InterPro" id="IPR007497">
    <property type="entry name" value="SIMPL/DUF541"/>
</dbReference>
<keyword evidence="7" id="KW-1185">Reference proteome</keyword>
<accession>A0AA35S453</accession>
<dbReference type="Pfam" id="PF04402">
    <property type="entry name" value="SIMPL"/>
    <property type="match status" value="1"/>
</dbReference>
<organism evidence="6 7">
    <name type="scientific">Geodia barretti</name>
    <name type="common">Barrett's horny sponge</name>
    <dbReference type="NCBI Taxonomy" id="519541"/>
    <lineage>
        <taxon>Eukaryota</taxon>
        <taxon>Metazoa</taxon>
        <taxon>Porifera</taxon>
        <taxon>Demospongiae</taxon>
        <taxon>Heteroscleromorpha</taxon>
        <taxon>Tetractinellida</taxon>
        <taxon>Astrophorina</taxon>
        <taxon>Geodiidae</taxon>
        <taxon>Geodia</taxon>
    </lineage>
</organism>
<dbReference type="PANTHER" id="PTHR18842">
    <property type="entry name" value="INTERLEUKIN-1 RECEPTOR-ASSOCIATED KINASE 1-BINDING PROTEIN 1"/>
    <property type="match status" value="1"/>
</dbReference>
<dbReference type="PANTHER" id="PTHR18842:SF2">
    <property type="entry name" value="INTERLEUKIN-1 RECEPTOR-ASSOCIATED KINASE 1-BINDING PROTEIN 1"/>
    <property type="match status" value="1"/>
</dbReference>
<gene>
    <name evidence="6" type="ORF">GBAR_LOCUS12779</name>
</gene>
<proteinExistence type="inferred from homology"/>
<keyword evidence="6" id="KW-0418">Kinase</keyword>
<name>A0AA35S453_GEOBA</name>
<dbReference type="Proteomes" id="UP001174909">
    <property type="component" value="Unassembled WGS sequence"/>
</dbReference>
<evidence type="ECO:0000256" key="5">
    <source>
        <dbReference type="ARBA" id="ARBA00023242"/>
    </source>
</evidence>
<dbReference type="GO" id="GO:0006955">
    <property type="term" value="P:immune response"/>
    <property type="evidence" value="ECO:0007669"/>
    <property type="project" value="InterPro"/>
</dbReference>